<dbReference type="InterPro" id="IPR006626">
    <property type="entry name" value="PbH1"/>
</dbReference>
<dbReference type="InterPro" id="IPR006311">
    <property type="entry name" value="TAT_signal"/>
</dbReference>
<keyword evidence="2" id="KW-1185">Reference proteome</keyword>
<proteinExistence type="predicted"/>
<protein>
    <recommendedName>
        <fullName evidence="3">Pectate lyase superfamily protein domain-containing protein</fullName>
    </recommendedName>
</protein>
<accession>A0A3B0BSK7</accession>
<dbReference type="InterPro" id="IPR011050">
    <property type="entry name" value="Pectin_lyase_fold/virulence"/>
</dbReference>
<sequence>MEKLSRRKLLSVAGTAAVAGMLFPHSVEGLAGHTNTVTGDVYGNSAANSNGNAEGIRRIVEEVVQECEQQCSEHWAQTVREFNERGVNFKSLGAVDDGITDNSAILNQALLDHVHVFVPPGEFVVKNMNIPSGSMISGIEGLSVLKAKNYNDVGQYVDTLFDIQSKENMIFKGITFDGGITSPAYVGTDDKTKVRNLLRFRQSKNIRFENCTFTRFVSNTINAGVRVPGDFVRWHLAVFEQCEGVHFEGGQFVNSFLEGITGYKTKNLTFDKFFSNNTRVSTPISAWYCDGFVLTNSDIREDVNRGSNAGSVLNIYSKNVRVQNNIIQGGTSIDFGNEAKDVTLGGLFVQENVWFENNNLTGCINVIGPDDAHQLNRNVKIRNNVINALGFSRGINTGNCEDVTIEGNTIIGADAAFAYSLNRVDRLRIINNVIIDSYKICRFAVVGKDVRDVEIRDNKAITRTLYDIGGNGGFVVFTNSTNTTGTEVIENINIYNNHVKASGSWVYNYQTGSNRFKIKNMNIEGNTFDSLDGGTCERSLSPLYVDGLTIRKNRMFNSQKGNTFSFCSDIKLEENELSLIHLTSVSYLYDFRESCTGYVEATKNKLVTGTATSHFIIRSGATVNTIRTLGNVPDTYAEAFKPSHFGPTTNRPGDTKEVGITYFDTILNKPIFWNGTSWVDSTGAVV</sequence>
<name>A0A3B0BSK7_9BACL</name>
<dbReference type="InterPro" id="IPR012334">
    <property type="entry name" value="Pectin_lyas_fold"/>
</dbReference>
<dbReference type="Gene3D" id="2.160.20.10">
    <property type="entry name" value="Single-stranded right-handed beta-helix, Pectin lyase-like"/>
    <property type="match status" value="1"/>
</dbReference>
<dbReference type="EMBL" id="RBAH01000022">
    <property type="protein sequence ID" value="RKN75882.1"/>
    <property type="molecule type" value="Genomic_DNA"/>
</dbReference>
<organism evidence="1 2">
    <name type="scientific">Paenibacillus ginsengarvi</name>
    <dbReference type="NCBI Taxonomy" id="400777"/>
    <lineage>
        <taxon>Bacteria</taxon>
        <taxon>Bacillati</taxon>
        <taxon>Bacillota</taxon>
        <taxon>Bacilli</taxon>
        <taxon>Bacillales</taxon>
        <taxon>Paenibacillaceae</taxon>
        <taxon>Paenibacillus</taxon>
    </lineage>
</organism>
<dbReference type="SMART" id="SM00710">
    <property type="entry name" value="PbH1"/>
    <property type="match status" value="5"/>
</dbReference>
<reference evidence="1 2" key="1">
    <citation type="journal article" date="2007" name="Int. J. Syst. Evol. Microbiol.">
        <title>Paenibacillus ginsengarvi sp. nov., isolated from soil from ginseng cultivation.</title>
        <authorList>
            <person name="Yoon M.H."/>
            <person name="Ten L.N."/>
            <person name="Im W.T."/>
        </authorList>
    </citation>
    <scope>NUCLEOTIDE SEQUENCE [LARGE SCALE GENOMIC DNA]</scope>
    <source>
        <strain evidence="1 2">KCTC 13059</strain>
    </source>
</reference>
<dbReference type="PROSITE" id="PS51318">
    <property type="entry name" value="TAT"/>
    <property type="match status" value="1"/>
</dbReference>
<comment type="caution">
    <text evidence="1">The sequence shown here is derived from an EMBL/GenBank/DDBJ whole genome shotgun (WGS) entry which is preliminary data.</text>
</comment>
<dbReference type="SUPFAM" id="SSF51126">
    <property type="entry name" value="Pectin lyase-like"/>
    <property type="match status" value="2"/>
</dbReference>
<dbReference type="OrthoDB" id="2501352at2"/>
<evidence type="ECO:0000313" key="2">
    <source>
        <dbReference type="Proteomes" id="UP000282311"/>
    </source>
</evidence>
<dbReference type="RefSeq" id="WP_120750112.1">
    <property type="nucleotide sequence ID" value="NZ_RBAH01000022.1"/>
</dbReference>
<dbReference type="Proteomes" id="UP000282311">
    <property type="component" value="Unassembled WGS sequence"/>
</dbReference>
<evidence type="ECO:0000313" key="1">
    <source>
        <dbReference type="EMBL" id="RKN75882.1"/>
    </source>
</evidence>
<gene>
    <name evidence="1" type="ORF">D7M11_25600</name>
</gene>
<evidence type="ECO:0008006" key="3">
    <source>
        <dbReference type="Google" id="ProtNLM"/>
    </source>
</evidence>
<dbReference type="AlphaFoldDB" id="A0A3B0BSK7"/>